<accession>A0A9D2FJ66</accession>
<keyword evidence="1" id="KW-0472">Membrane</keyword>
<reference evidence="2" key="1">
    <citation type="journal article" date="2021" name="PeerJ">
        <title>Extensive microbial diversity within the chicken gut microbiome revealed by metagenomics and culture.</title>
        <authorList>
            <person name="Gilroy R."/>
            <person name="Ravi A."/>
            <person name="Getino M."/>
            <person name="Pursley I."/>
            <person name="Horton D.L."/>
            <person name="Alikhan N.F."/>
            <person name="Baker D."/>
            <person name="Gharbi K."/>
            <person name="Hall N."/>
            <person name="Watson M."/>
            <person name="Adriaenssens E.M."/>
            <person name="Foster-Nyarko E."/>
            <person name="Jarju S."/>
            <person name="Secka A."/>
            <person name="Antonio M."/>
            <person name="Oren A."/>
            <person name="Chaudhuri R.R."/>
            <person name="La Ragione R."/>
            <person name="Hildebrand F."/>
            <person name="Pallen M.J."/>
        </authorList>
    </citation>
    <scope>NUCLEOTIDE SEQUENCE</scope>
    <source>
        <strain evidence="2">CHK188-11489</strain>
    </source>
</reference>
<sequence>MKYRQRSLPCHPVNLAADALALALAAGLPLVMPNGYIGLIGYKFDLLLYSTLATVAVLLFSWIFWRRG</sequence>
<name>A0A9D2FJ66_9FIRM</name>
<protein>
    <submittedName>
        <fullName evidence="2">Uncharacterized protein</fullName>
    </submittedName>
</protein>
<dbReference type="AlphaFoldDB" id="A0A9D2FJ66"/>
<keyword evidence="1" id="KW-1133">Transmembrane helix</keyword>
<proteinExistence type="predicted"/>
<gene>
    <name evidence="2" type="ORF">H9724_01285</name>
</gene>
<feature type="transmembrane region" description="Helical" evidence="1">
    <location>
        <begin position="46"/>
        <end position="65"/>
    </location>
</feature>
<comment type="caution">
    <text evidence="2">The sequence shown here is derived from an EMBL/GenBank/DDBJ whole genome shotgun (WGS) entry which is preliminary data.</text>
</comment>
<keyword evidence="1" id="KW-0812">Transmembrane</keyword>
<organism evidence="2 3">
    <name type="scientific">Candidatus Gemmiger avistercoris</name>
    <dbReference type="NCBI Taxonomy" id="2838606"/>
    <lineage>
        <taxon>Bacteria</taxon>
        <taxon>Bacillati</taxon>
        <taxon>Bacillota</taxon>
        <taxon>Clostridia</taxon>
        <taxon>Eubacteriales</taxon>
        <taxon>Gemmiger</taxon>
    </lineage>
</organism>
<evidence type="ECO:0000313" key="3">
    <source>
        <dbReference type="Proteomes" id="UP000824105"/>
    </source>
</evidence>
<feature type="non-terminal residue" evidence="2">
    <location>
        <position position="68"/>
    </location>
</feature>
<dbReference type="Proteomes" id="UP000824105">
    <property type="component" value="Unassembled WGS sequence"/>
</dbReference>
<dbReference type="EMBL" id="DXBF01000010">
    <property type="protein sequence ID" value="HIZ61390.1"/>
    <property type="molecule type" value="Genomic_DNA"/>
</dbReference>
<evidence type="ECO:0000313" key="2">
    <source>
        <dbReference type="EMBL" id="HIZ61390.1"/>
    </source>
</evidence>
<feature type="transmembrane region" description="Helical" evidence="1">
    <location>
        <begin position="12"/>
        <end position="31"/>
    </location>
</feature>
<reference evidence="2" key="2">
    <citation type="submission" date="2021-04" db="EMBL/GenBank/DDBJ databases">
        <authorList>
            <person name="Gilroy R."/>
        </authorList>
    </citation>
    <scope>NUCLEOTIDE SEQUENCE</scope>
    <source>
        <strain evidence="2">CHK188-11489</strain>
    </source>
</reference>
<evidence type="ECO:0000256" key="1">
    <source>
        <dbReference type="SAM" id="Phobius"/>
    </source>
</evidence>